<proteinExistence type="inferred from homology"/>
<comment type="subcellular location">
    <subcellularLocation>
        <location evidence="1">Cell membrane</location>
        <topology evidence="1">Multi-pass membrane protein</topology>
    </subcellularLocation>
</comment>
<evidence type="ECO:0000256" key="7">
    <source>
        <dbReference type="ARBA" id="ARBA00023136"/>
    </source>
</evidence>
<evidence type="ECO:0000256" key="1">
    <source>
        <dbReference type="ARBA" id="ARBA00004651"/>
    </source>
</evidence>
<gene>
    <name evidence="9" type="ORF">H9847_05160</name>
</gene>
<reference evidence="9" key="1">
    <citation type="journal article" date="2021" name="PeerJ">
        <title>Extensive microbial diversity within the chicken gut microbiome revealed by metagenomics and culture.</title>
        <authorList>
            <person name="Gilroy R."/>
            <person name="Ravi A."/>
            <person name="Getino M."/>
            <person name="Pursley I."/>
            <person name="Horton D.L."/>
            <person name="Alikhan N.F."/>
            <person name="Baker D."/>
            <person name="Gharbi K."/>
            <person name="Hall N."/>
            <person name="Watson M."/>
            <person name="Adriaenssens E.M."/>
            <person name="Foster-Nyarko E."/>
            <person name="Jarju S."/>
            <person name="Secka A."/>
            <person name="Antonio M."/>
            <person name="Oren A."/>
            <person name="Chaudhuri R.R."/>
            <person name="La Ragione R."/>
            <person name="Hildebrand F."/>
            <person name="Pallen M.J."/>
        </authorList>
    </citation>
    <scope>NUCLEOTIDE SEQUENCE</scope>
    <source>
        <strain evidence="9">378</strain>
    </source>
</reference>
<evidence type="ECO:0000256" key="4">
    <source>
        <dbReference type="ARBA" id="ARBA00022475"/>
    </source>
</evidence>
<feature type="transmembrane region" description="Helical" evidence="8">
    <location>
        <begin position="180"/>
        <end position="199"/>
    </location>
</feature>
<dbReference type="PANTHER" id="PTHR36838:SF1">
    <property type="entry name" value="SLR1864 PROTEIN"/>
    <property type="match status" value="1"/>
</dbReference>
<evidence type="ECO:0000256" key="5">
    <source>
        <dbReference type="ARBA" id="ARBA00022692"/>
    </source>
</evidence>
<sequence length="322" mass="35534">MNFLDTFSQMSVLFILVIIGFTCHKLKMMGENLDRSLSVLIINVTAPSIILSSVMGDTLPAREEILPVLLIGTLTLLIMLVCGCIFARLLHSQQEGIYRFMFAFGNINFIGIPVVAALFGSQAIFYISVLTIPFNLLVFLLGQLFISSCKKEPDPDTAPELPPEELKTPKRRIRLNWRMILSPALCSTYIVIALVYFQIKTPSLIGQAFSLVGQMTIPASLLVIGSTLAEIKILEMLGSWRIYVMCALKLLGVPCLIYGLYSLSPFDHRYTDVLVILAAMPVASYGTMICLKEGIDPKVMSQGTFMSTLLSVVTIPLLALIL</sequence>
<feature type="transmembrane region" description="Helical" evidence="8">
    <location>
        <begin position="303"/>
        <end position="321"/>
    </location>
</feature>
<dbReference type="GO" id="GO:0055085">
    <property type="term" value="P:transmembrane transport"/>
    <property type="evidence" value="ECO:0007669"/>
    <property type="project" value="InterPro"/>
</dbReference>
<feature type="transmembrane region" description="Helical" evidence="8">
    <location>
        <begin position="273"/>
        <end position="291"/>
    </location>
</feature>
<organism evidence="9 10">
    <name type="scientific">Candidatus Anaerobiospirillum pullicola</name>
    <dbReference type="NCBI Taxonomy" id="2838451"/>
    <lineage>
        <taxon>Bacteria</taxon>
        <taxon>Pseudomonadati</taxon>
        <taxon>Pseudomonadota</taxon>
        <taxon>Gammaproteobacteria</taxon>
        <taxon>Aeromonadales</taxon>
        <taxon>Succinivibrionaceae</taxon>
        <taxon>Anaerobiospirillum</taxon>
    </lineage>
</organism>
<evidence type="ECO:0000256" key="8">
    <source>
        <dbReference type="SAM" id="Phobius"/>
    </source>
</evidence>
<feature type="transmembrane region" description="Helical" evidence="8">
    <location>
        <begin position="97"/>
        <end position="119"/>
    </location>
</feature>
<evidence type="ECO:0000256" key="2">
    <source>
        <dbReference type="ARBA" id="ARBA00010145"/>
    </source>
</evidence>
<dbReference type="Pfam" id="PF03547">
    <property type="entry name" value="Mem_trans"/>
    <property type="match status" value="1"/>
</dbReference>
<evidence type="ECO:0000256" key="3">
    <source>
        <dbReference type="ARBA" id="ARBA00022448"/>
    </source>
</evidence>
<dbReference type="InterPro" id="IPR004776">
    <property type="entry name" value="Mem_transp_PIN-like"/>
</dbReference>
<keyword evidence="4" id="KW-1003">Cell membrane</keyword>
<dbReference type="EMBL" id="JAHLFE010000104">
    <property type="protein sequence ID" value="MBU3844245.1"/>
    <property type="molecule type" value="Genomic_DNA"/>
</dbReference>
<dbReference type="AlphaFoldDB" id="A0A948TFS3"/>
<dbReference type="GO" id="GO:0005886">
    <property type="term" value="C:plasma membrane"/>
    <property type="evidence" value="ECO:0007669"/>
    <property type="project" value="UniProtKB-SubCell"/>
</dbReference>
<feature type="transmembrane region" description="Helical" evidence="8">
    <location>
        <begin position="36"/>
        <end position="56"/>
    </location>
</feature>
<keyword evidence="5 8" id="KW-0812">Transmembrane</keyword>
<feature type="transmembrane region" description="Helical" evidence="8">
    <location>
        <begin position="205"/>
        <end position="228"/>
    </location>
</feature>
<keyword evidence="3" id="KW-0813">Transport</keyword>
<reference evidence="9" key="2">
    <citation type="submission" date="2021-04" db="EMBL/GenBank/DDBJ databases">
        <authorList>
            <person name="Gilroy R."/>
        </authorList>
    </citation>
    <scope>NUCLEOTIDE SEQUENCE</scope>
    <source>
        <strain evidence="9">378</strain>
    </source>
</reference>
<evidence type="ECO:0000313" key="9">
    <source>
        <dbReference type="EMBL" id="MBU3844245.1"/>
    </source>
</evidence>
<dbReference type="InterPro" id="IPR038770">
    <property type="entry name" value="Na+/solute_symporter_sf"/>
</dbReference>
<accession>A0A948TFS3</accession>
<keyword evidence="6 8" id="KW-1133">Transmembrane helix</keyword>
<feature type="transmembrane region" description="Helical" evidence="8">
    <location>
        <begin position="240"/>
        <end position="261"/>
    </location>
</feature>
<protein>
    <submittedName>
        <fullName evidence="9">AEC family transporter</fullName>
    </submittedName>
</protein>
<feature type="transmembrane region" description="Helical" evidence="8">
    <location>
        <begin position="125"/>
        <end position="146"/>
    </location>
</feature>
<dbReference type="PANTHER" id="PTHR36838">
    <property type="entry name" value="AUXIN EFFLUX CARRIER FAMILY PROTEIN"/>
    <property type="match status" value="1"/>
</dbReference>
<keyword evidence="7 8" id="KW-0472">Membrane</keyword>
<evidence type="ECO:0000313" key="10">
    <source>
        <dbReference type="Proteomes" id="UP000733611"/>
    </source>
</evidence>
<name>A0A948TFS3_9GAMM</name>
<evidence type="ECO:0000256" key="6">
    <source>
        <dbReference type="ARBA" id="ARBA00022989"/>
    </source>
</evidence>
<dbReference type="Gene3D" id="1.20.1530.20">
    <property type="match status" value="1"/>
</dbReference>
<comment type="similarity">
    <text evidence="2">Belongs to the auxin efflux carrier (TC 2.A.69) family.</text>
</comment>
<dbReference type="Proteomes" id="UP000733611">
    <property type="component" value="Unassembled WGS sequence"/>
</dbReference>
<feature type="transmembrane region" description="Helical" evidence="8">
    <location>
        <begin position="6"/>
        <end position="24"/>
    </location>
</feature>
<comment type="caution">
    <text evidence="9">The sequence shown here is derived from an EMBL/GenBank/DDBJ whole genome shotgun (WGS) entry which is preliminary data.</text>
</comment>
<feature type="transmembrane region" description="Helical" evidence="8">
    <location>
        <begin position="68"/>
        <end position="90"/>
    </location>
</feature>